<dbReference type="SMART" id="SM00448">
    <property type="entry name" value="REC"/>
    <property type="match status" value="1"/>
</dbReference>
<evidence type="ECO:0000313" key="3">
    <source>
        <dbReference type="EMBL" id="MBS2970289.1"/>
    </source>
</evidence>
<evidence type="ECO:0000313" key="4">
    <source>
        <dbReference type="Proteomes" id="UP000682403"/>
    </source>
</evidence>
<dbReference type="Gene3D" id="3.40.50.2300">
    <property type="match status" value="1"/>
</dbReference>
<dbReference type="PANTHER" id="PTHR43228:SF1">
    <property type="entry name" value="TWO-COMPONENT RESPONSE REGULATOR ARR22"/>
    <property type="match status" value="1"/>
</dbReference>
<evidence type="ECO:0000259" key="2">
    <source>
        <dbReference type="PROSITE" id="PS50110"/>
    </source>
</evidence>
<reference evidence="3 4" key="1">
    <citation type="submission" date="2021-04" db="EMBL/GenBank/DDBJ databases">
        <title>Metabacillus sp. strain KIGAM252 whole genome sequence.</title>
        <authorList>
            <person name="Seo M.-J."/>
            <person name="Cho E.-S."/>
            <person name="Hwang C.Y."/>
            <person name="Yoon D.J."/>
        </authorList>
    </citation>
    <scope>NUCLEOTIDE SEQUENCE [LARGE SCALE GENOMIC DNA]</scope>
    <source>
        <strain evidence="3 4">KIGAM252</strain>
    </source>
</reference>
<evidence type="ECO:0000256" key="1">
    <source>
        <dbReference type="PROSITE-ProRule" id="PRU00169"/>
    </source>
</evidence>
<sequence length="120" mass="13530">MARLLLAEDEEVLRMLVSDTLEDDGHEIDEACDGEEALNKIMAHDYDLIVLDYMMPVFTGLEVIVKVRAIPEKKHSMILMLSAKSQVSDQRAAMDAGADYFMAKPFSPIQLSEKIEEILK</sequence>
<keyword evidence="1" id="KW-0597">Phosphoprotein</keyword>
<proteinExistence type="predicted"/>
<dbReference type="Proteomes" id="UP000682403">
    <property type="component" value="Unassembled WGS sequence"/>
</dbReference>
<dbReference type="PROSITE" id="PS50110">
    <property type="entry name" value="RESPONSE_REGULATORY"/>
    <property type="match status" value="1"/>
</dbReference>
<keyword evidence="4" id="KW-1185">Reference proteome</keyword>
<name>A0ABS5LI40_9BACI</name>
<dbReference type="Pfam" id="PF00072">
    <property type="entry name" value="Response_reg"/>
    <property type="match status" value="1"/>
</dbReference>
<dbReference type="InterPro" id="IPR011006">
    <property type="entry name" value="CheY-like_superfamily"/>
</dbReference>
<dbReference type="EMBL" id="JAGVRK010000001">
    <property type="protein sequence ID" value="MBS2970289.1"/>
    <property type="molecule type" value="Genomic_DNA"/>
</dbReference>
<gene>
    <name evidence="3" type="ORF">J9317_16195</name>
</gene>
<comment type="caution">
    <text evidence="3">The sequence shown here is derived from an EMBL/GenBank/DDBJ whole genome shotgun (WGS) entry which is preliminary data.</text>
</comment>
<dbReference type="InterPro" id="IPR052048">
    <property type="entry name" value="ST_Response_Regulator"/>
</dbReference>
<dbReference type="RefSeq" id="WP_211560306.1">
    <property type="nucleotide sequence ID" value="NZ_JAGVRK010000001.1"/>
</dbReference>
<dbReference type="PANTHER" id="PTHR43228">
    <property type="entry name" value="TWO-COMPONENT RESPONSE REGULATOR"/>
    <property type="match status" value="1"/>
</dbReference>
<dbReference type="InterPro" id="IPR001789">
    <property type="entry name" value="Sig_transdc_resp-reg_receiver"/>
</dbReference>
<dbReference type="SUPFAM" id="SSF52172">
    <property type="entry name" value="CheY-like"/>
    <property type="match status" value="1"/>
</dbReference>
<accession>A0ABS5LI40</accession>
<dbReference type="CDD" id="cd17574">
    <property type="entry name" value="REC_OmpR"/>
    <property type="match status" value="1"/>
</dbReference>
<protein>
    <submittedName>
        <fullName evidence="3">Response regulator</fullName>
    </submittedName>
</protein>
<organism evidence="3 4">
    <name type="scientific">Metabacillus flavus</name>
    <dbReference type="NCBI Taxonomy" id="2823519"/>
    <lineage>
        <taxon>Bacteria</taxon>
        <taxon>Bacillati</taxon>
        <taxon>Bacillota</taxon>
        <taxon>Bacilli</taxon>
        <taxon>Bacillales</taxon>
        <taxon>Bacillaceae</taxon>
        <taxon>Metabacillus</taxon>
    </lineage>
</organism>
<feature type="modified residue" description="4-aspartylphosphate" evidence="1">
    <location>
        <position position="52"/>
    </location>
</feature>
<feature type="domain" description="Response regulatory" evidence="2">
    <location>
        <begin position="3"/>
        <end position="119"/>
    </location>
</feature>